<dbReference type="EMBL" id="ML993857">
    <property type="protein sequence ID" value="KAF2205389.1"/>
    <property type="molecule type" value="Genomic_DNA"/>
</dbReference>
<proteinExistence type="predicted"/>
<comment type="caution">
    <text evidence="1">The sequence shown here is derived from an EMBL/GenBank/DDBJ whole genome shotgun (WGS) entry which is preliminary data.</text>
</comment>
<evidence type="ECO:0000313" key="1">
    <source>
        <dbReference type="EMBL" id="KAF2205389.1"/>
    </source>
</evidence>
<organism evidence="1 2">
    <name type="scientific">Delitschia confertaspora ATCC 74209</name>
    <dbReference type="NCBI Taxonomy" id="1513339"/>
    <lineage>
        <taxon>Eukaryota</taxon>
        <taxon>Fungi</taxon>
        <taxon>Dikarya</taxon>
        <taxon>Ascomycota</taxon>
        <taxon>Pezizomycotina</taxon>
        <taxon>Dothideomycetes</taxon>
        <taxon>Pleosporomycetidae</taxon>
        <taxon>Pleosporales</taxon>
        <taxon>Delitschiaceae</taxon>
        <taxon>Delitschia</taxon>
    </lineage>
</organism>
<reference evidence="1" key="1">
    <citation type="journal article" date="2020" name="Stud. Mycol.">
        <title>101 Dothideomycetes genomes: a test case for predicting lifestyles and emergence of pathogens.</title>
        <authorList>
            <person name="Haridas S."/>
            <person name="Albert R."/>
            <person name="Binder M."/>
            <person name="Bloem J."/>
            <person name="Labutti K."/>
            <person name="Salamov A."/>
            <person name="Andreopoulos B."/>
            <person name="Baker S."/>
            <person name="Barry K."/>
            <person name="Bills G."/>
            <person name="Bluhm B."/>
            <person name="Cannon C."/>
            <person name="Castanera R."/>
            <person name="Culley D."/>
            <person name="Daum C."/>
            <person name="Ezra D."/>
            <person name="Gonzalez J."/>
            <person name="Henrissat B."/>
            <person name="Kuo A."/>
            <person name="Liang C."/>
            <person name="Lipzen A."/>
            <person name="Lutzoni F."/>
            <person name="Magnuson J."/>
            <person name="Mondo S."/>
            <person name="Nolan M."/>
            <person name="Ohm R."/>
            <person name="Pangilinan J."/>
            <person name="Park H.-J."/>
            <person name="Ramirez L."/>
            <person name="Alfaro M."/>
            <person name="Sun H."/>
            <person name="Tritt A."/>
            <person name="Yoshinaga Y."/>
            <person name="Zwiers L.-H."/>
            <person name="Turgeon B."/>
            <person name="Goodwin S."/>
            <person name="Spatafora J."/>
            <person name="Crous P."/>
            <person name="Grigoriev I."/>
        </authorList>
    </citation>
    <scope>NUCLEOTIDE SEQUENCE</scope>
    <source>
        <strain evidence="1">ATCC 74209</strain>
    </source>
</reference>
<dbReference type="AlphaFoldDB" id="A0A9P4MTK5"/>
<name>A0A9P4MTK5_9PLEO</name>
<keyword evidence="2" id="KW-1185">Reference proteome</keyword>
<accession>A0A9P4MTK5</accession>
<evidence type="ECO:0000313" key="2">
    <source>
        <dbReference type="Proteomes" id="UP000799536"/>
    </source>
</evidence>
<dbReference type="Proteomes" id="UP000799536">
    <property type="component" value="Unassembled WGS sequence"/>
</dbReference>
<gene>
    <name evidence="1" type="ORF">GQ43DRAFT_428173</name>
</gene>
<sequence length="174" mass="19396">MTGIFIPISAKKPPMVCPPFGKAPWVKLQPGPHIYLEIMPALKTIDKAVKGIPPTYVQGQFGYVLVKIDGLIKTAPFGTSKRKVHPKTNWNEYIGMIHSDHRNADKHTAGKASLEMDVPAYRSGQWVRVNEINSTQNVSIIVKNSAYSLEEYDISAMNKPTVVSFQPLRIAHNE</sequence>
<protein>
    <submittedName>
        <fullName evidence="1">Uncharacterized protein</fullName>
    </submittedName>
</protein>